<proteinExistence type="predicted"/>
<evidence type="ECO:0000313" key="5">
    <source>
        <dbReference type="RefSeq" id="XP_020095961.1"/>
    </source>
</evidence>
<feature type="region of interest" description="Disordered" evidence="1">
    <location>
        <begin position="257"/>
        <end position="284"/>
    </location>
</feature>
<dbReference type="Proteomes" id="UP000515123">
    <property type="component" value="Linkage group 9"/>
</dbReference>
<dbReference type="GO" id="GO:0019863">
    <property type="term" value="F:IgE binding"/>
    <property type="evidence" value="ECO:0007669"/>
    <property type="project" value="EnsemblPlants"/>
</dbReference>
<evidence type="ECO:0000256" key="2">
    <source>
        <dbReference type="SAM" id="SignalP"/>
    </source>
</evidence>
<sequence>MNPKSLAIRVLFLLLSSISLANSDASRICQCHKICRSLEGDAQNRELCERRCFSLCRGSGGERERSPNARDEDHHAYNPYYFDERSYERWAETQHGRFRVLQRFAERSELLRGIAEYRVAVLEAAPRAFLVPSHWDADEVFYVMGGEGTITLLSEKNKESYDIKEGDTMVVPSGMIVYLINKHRNEKLRIAMLLRPISIPGRFEEFFGAGGRKPETFYTSFSDEVLEAAFNTPRDRLERLFGQQSKGEIIRASEEQIEALSKSSRGGGGGGGERPFEQSRKPFNVLNKRPSYANNHGQLYEVNANDYRQFQDPNVDVSIANISQGSMMAPNYNSRAIKIAFVVQGSGYMEMACPHISKQKGSRRRGGGESEEEREKEGEEEQEEGPRYQLVKSEVCRGSVFVIPPGHPVVAVASPNENLQVLCFGIRAENNEKFFLAGRNNILKKMEKEAKELAFDVAAREVDEVFNAQQESAFFPGPNQRGGGGGRGRGSTSF</sequence>
<dbReference type="Gramene" id="Aco008810.1.mrna1">
    <property type="protein sequence ID" value="Aco008810.1.mrna1"/>
    <property type="gene ID" value="Aco008810.1.path1"/>
</dbReference>
<reference evidence="4" key="1">
    <citation type="journal article" date="2015" name="Nat. Genet.">
        <title>The pineapple genome and the evolution of CAM photosynthesis.</title>
        <authorList>
            <person name="Ming R."/>
            <person name="VanBuren R."/>
            <person name="Wai C.M."/>
            <person name="Tang H."/>
            <person name="Schatz M.C."/>
            <person name="Bowers J.E."/>
            <person name="Lyons E."/>
            <person name="Wang M.L."/>
            <person name="Chen J."/>
            <person name="Biggers E."/>
            <person name="Zhang J."/>
            <person name="Huang L."/>
            <person name="Zhang L."/>
            <person name="Miao W."/>
            <person name="Zhang J."/>
            <person name="Ye Z."/>
            <person name="Miao C."/>
            <person name="Lin Z."/>
            <person name="Wang H."/>
            <person name="Zhou H."/>
            <person name="Yim W.C."/>
            <person name="Priest H.D."/>
            <person name="Zheng C."/>
            <person name="Woodhouse M."/>
            <person name="Edger P.P."/>
            <person name="Guyot R."/>
            <person name="Guo H.B."/>
            <person name="Guo H."/>
            <person name="Zheng G."/>
            <person name="Singh R."/>
            <person name="Sharma A."/>
            <person name="Min X."/>
            <person name="Zheng Y."/>
            <person name="Lee H."/>
            <person name="Gurtowski J."/>
            <person name="Sedlazeck F.J."/>
            <person name="Harkess A."/>
            <person name="McKain M.R."/>
            <person name="Liao Z."/>
            <person name="Fang J."/>
            <person name="Liu J."/>
            <person name="Zhang X."/>
            <person name="Zhang Q."/>
            <person name="Hu W."/>
            <person name="Qin Y."/>
            <person name="Wang K."/>
            <person name="Chen L.Y."/>
            <person name="Shirley N."/>
            <person name="Lin Y.R."/>
            <person name="Liu L.Y."/>
            <person name="Hernandez A.G."/>
            <person name="Wright C.L."/>
            <person name="Bulone V."/>
            <person name="Tuskan G.A."/>
            <person name="Heath K."/>
            <person name="Zee F."/>
            <person name="Moore P.H."/>
            <person name="Sunkar R."/>
            <person name="Leebens-Mack J.H."/>
            <person name="Mockler T."/>
            <person name="Bennetzen J.L."/>
            <person name="Freeling M."/>
            <person name="Sankoff D."/>
            <person name="Paterson A.H."/>
            <person name="Zhu X."/>
            <person name="Yang X."/>
            <person name="Smith J.A."/>
            <person name="Cushman J.C."/>
            <person name="Paull R.E."/>
            <person name="Yu Q."/>
        </authorList>
    </citation>
    <scope>NUCLEOTIDE SEQUENCE [LARGE SCALE GENOMIC DNA]</scope>
    <source>
        <strain evidence="4">cv. F153</strain>
    </source>
</reference>
<dbReference type="SUPFAM" id="SSF51182">
    <property type="entry name" value="RmlC-like cupins"/>
    <property type="match status" value="2"/>
</dbReference>
<reference evidence="5" key="2">
    <citation type="submission" date="2025-08" db="UniProtKB">
        <authorList>
            <consortium name="RefSeq"/>
        </authorList>
    </citation>
    <scope>IDENTIFICATION</scope>
    <source>
        <tissue evidence="5">Leaf</tissue>
    </source>
</reference>
<dbReference type="SMART" id="SM00835">
    <property type="entry name" value="Cupin_1"/>
    <property type="match status" value="2"/>
</dbReference>
<dbReference type="InterPro" id="IPR014710">
    <property type="entry name" value="RmlC-like_jellyroll"/>
</dbReference>
<name>A0A6P5FI17_ANACO</name>
<feature type="compositionally biased region" description="Acidic residues" evidence="1">
    <location>
        <begin position="369"/>
        <end position="383"/>
    </location>
</feature>
<organism evidence="4 5">
    <name type="scientific">Ananas comosus</name>
    <name type="common">Pineapple</name>
    <name type="synonym">Ananas ananas</name>
    <dbReference type="NCBI Taxonomy" id="4615"/>
    <lineage>
        <taxon>Eukaryota</taxon>
        <taxon>Viridiplantae</taxon>
        <taxon>Streptophyta</taxon>
        <taxon>Embryophyta</taxon>
        <taxon>Tracheophyta</taxon>
        <taxon>Spermatophyta</taxon>
        <taxon>Magnoliopsida</taxon>
        <taxon>Liliopsida</taxon>
        <taxon>Poales</taxon>
        <taxon>Bromeliaceae</taxon>
        <taxon>Bromelioideae</taxon>
        <taxon>Ananas</taxon>
    </lineage>
</organism>
<feature type="region of interest" description="Disordered" evidence="1">
    <location>
        <begin position="357"/>
        <end position="387"/>
    </location>
</feature>
<dbReference type="Gene3D" id="2.60.120.10">
    <property type="entry name" value="Jelly Rolls"/>
    <property type="match status" value="2"/>
</dbReference>
<feature type="domain" description="Cupin type-1" evidence="3">
    <location>
        <begin position="98"/>
        <end position="238"/>
    </location>
</feature>
<evidence type="ECO:0000259" key="3">
    <source>
        <dbReference type="SMART" id="SM00835"/>
    </source>
</evidence>
<evidence type="ECO:0000313" key="4">
    <source>
        <dbReference type="Proteomes" id="UP000515123"/>
    </source>
</evidence>
<keyword evidence="2" id="KW-0732">Signal</keyword>
<dbReference type="OrthoDB" id="1912756at2759"/>
<feature type="domain" description="Cupin type-1" evidence="3">
    <location>
        <begin position="283"/>
        <end position="463"/>
    </location>
</feature>
<dbReference type="PANTHER" id="PTHR31189:SF13">
    <property type="entry name" value="CUPINCIN"/>
    <property type="match status" value="1"/>
</dbReference>
<dbReference type="InterPro" id="IPR050253">
    <property type="entry name" value="Seed_Storage-Functional"/>
</dbReference>
<dbReference type="GeneID" id="109715395"/>
<feature type="compositionally biased region" description="Gly residues" evidence="1">
    <location>
        <begin position="480"/>
        <end position="494"/>
    </location>
</feature>
<feature type="region of interest" description="Disordered" evidence="1">
    <location>
        <begin position="469"/>
        <end position="494"/>
    </location>
</feature>
<dbReference type="PANTHER" id="PTHR31189">
    <property type="entry name" value="OS03G0336100 PROTEIN-RELATED"/>
    <property type="match status" value="1"/>
</dbReference>
<dbReference type="RefSeq" id="XP_020095961.1">
    <property type="nucleotide sequence ID" value="XM_020240372.1"/>
</dbReference>
<feature type="signal peptide" evidence="2">
    <location>
        <begin position="1"/>
        <end position="21"/>
    </location>
</feature>
<dbReference type="InterPro" id="IPR011051">
    <property type="entry name" value="RmlC_Cupin_sf"/>
</dbReference>
<dbReference type="CDD" id="cd02245">
    <property type="entry name" value="cupin_7S_vicilin-like_C"/>
    <property type="match status" value="1"/>
</dbReference>
<accession>A0A6P5FI17</accession>
<dbReference type="Pfam" id="PF00190">
    <property type="entry name" value="Cupin_1"/>
    <property type="match status" value="2"/>
</dbReference>
<dbReference type="AlphaFoldDB" id="A0A6P5FI17"/>
<feature type="chain" id="PRO_5027775739" evidence="2">
    <location>
        <begin position="22"/>
        <end position="494"/>
    </location>
</feature>
<keyword evidence="4" id="KW-1185">Reference proteome</keyword>
<evidence type="ECO:0000256" key="1">
    <source>
        <dbReference type="SAM" id="MobiDB-lite"/>
    </source>
</evidence>
<gene>
    <name evidence="5" type="primary">LOC109715395</name>
</gene>
<dbReference type="InterPro" id="IPR006045">
    <property type="entry name" value="Cupin_1"/>
</dbReference>
<protein>
    <submittedName>
        <fullName evidence="5">Cupincin-like</fullName>
    </submittedName>
</protein>
<dbReference type="CDD" id="cd02244">
    <property type="entry name" value="cupin_7S_vicilin-like_N"/>
    <property type="match status" value="1"/>
</dbReference>